<feature type="domain" description="EF-hand" evidence="5">
    <location>
        <begin position="118"/>
        <end position="153"/>
    </location>
</feature>
<name>A0A3R6WUJ3_9STRA</name>
<dbReference type="PROSITE" id="PS00018">
    <property type="entry name" value="EF_HAND_1"/>
    <property type="match status" value="2"/>
</dbReference>
<keyword evidence="7" id="KW-1185">Reference proteome</keyword>
<dbReference type="PANTHER" id="PTHR34524:SF6">
    <property type="entry name" value="CALCYPHOSINE LIKE"/>
    <property type="match status" value="1"/>
</dbReference>
<feature type="domain" description="EF-hand" evidence="5">
    <location>
        <begin position="19"/>
        <end position="54"/>
    </location>
</feature>
<dbReference type="InterPro" id="IPR011992">
    <property type="entry name" value="EF-hand-dom_pair"/>
</dbReference>
<keyword evidence="2" id="KW-0677">Repeat</keyword>
<sequence length="380" mass="42930">MASLIHVQLMQLPQLGIKLSDAKAIRIFDTCDKDGSGEIDLEEFKMAMFTVDPTTGNSLGYTSVMSFANTGALTPPTRFSPSSLLTPKDTFHLFDSNGSGQLDELEFADALEYFGFRVTDAKQERLFQKYDTDKSGFIEYATRKTLMQILAKHLDDEERREEEAMAEAKWFHEWQLEKIRRKSLADKATLRAQDELAAALDAAGQARVVPTYVPPDLKLKPPTIHQAPAATPSNYPLVKTRALTPDYIQRRKEKLAEAKAAATAAAASAVGENKLPFMRRRSENVTYDINHVSPPKLARQAWRAKPKERASVKTEDATSRETNEDLSEVLNQKFLEDRAFVRSLRFKDVHPMTNTGWLWGRQVVQVGLHWIRVPQAKEFT</sequence>
<keyword evidence="3" id="KW-0106">Calcium</keyword>
<gene>
    <name evidence="6" type="ORF">DYB32_000079</name>
</gene>
<evidence type="ECO:0000313" key="7">
    <source>
        <dbReference type="Proteomes" id="UP000285060"/>
    </source>
</evidence>
<comment type="caution">
    <text evidence="6">The sequence shown here is derived from an EMBL/GenBank/DDBJ whole genome shotgun (WGS) entry which is preliminary data.</text>
</comment>
<evidence type="ECO:0000259" key="5">
    <source>
        <dbReference type="PROSITE" id="PS50222"/>
    </source>
</evidence>
<accession>A0A3R6WUJ3</accession>
<dbReference type="InterPro" id="IPR051581">
    <property type="entry name" value="Ca-bind"/>
</dbReference>
<evidence type="ECO:0000256" key="2">
    <source>
        <dbReference type="ARBA" id="ARBA00022737"/>
    </source>
</evidence>
<dbReference type="SMART" id="SM00054">
    <property type="entry name" value="EFh"/>
    <property type="match status" value="3"/>
</dbReference>
<keyword evidence="1" id="KW-0479">Metal-binding</keyword>
<evidence type="ECO:0000256" key="4">
    <source>
        <dbReference type="SAM" id="MobiDB-lite"/>
    </source>
</evidence>
<dbReference type="Gene3D" id="1.10.238.10">
    <property type="entry name" value="EF-hand"/>
    <property type="match status" value="2"/>
</dbReference>
<feature type="region of interest" description="Disordered" evidence="4">
    <location>
        <begin position="302"/>
        <end position="324"/>
    </location>
</feature>
<dbReference type="Pfam" id="PF13499">
    <property type="entry name" value="EF-hand_7"/>
    <property type="match status" value="1"/>
</dbReference>
<dbReference type="Proteomes" id="UP000285060">
    <property type="component" value="Unassembled WGS sequence"/>
</dbReference>
<feature type="domain" description="EF-hand" evidence="5">
    <location>
        <begin position="82"/>
        <end position="117"/>
    </location>
</feature>
<dbReference type="InterPro" id="IPR002048">
    <property type="entry name" value="EF_hand_dom"/>
</dbReference>
<proteinExistence type="predicted"/>
<dbReference type="PANTHER" id="PTHR34524">
    <property type="entry name" value="CALCYPHOSIN"/>
    <property type="match status" value="1"/>
</dbReference>
<dbReference type="Pfam" id="PF00036">
    <property type="entry name" value="EF-hand_1"/>
    <property type="match status" value="1"/>
</dbReference>
<protein>
    <recommendedName>
        <fullName evidence="5">EF-hand domain-containing protein</fullName>
    </recommendedName>
</protein>
<reference evidence="6 7" key="1">
    <citation type="submission" date="2018-08" db="EMBL/GenBank/DDBJ databases">
        <title>Aphanomyces genome sequencing and annotation.</title>
        <authorList>
            <person name="Minardi D."/>
            <person name="Oidtmann B."/>
            <person name="Van Der Giezen M."/>
            <person name="Studholme D.J."/>
        </authorList>
    </citation>
    <scope>NUCLEOTIDE SEQUENCE [LARGE SCALE GENOMIC DNA]</scope>
    <source>
        <strain evidence="6 7">NJM0002</strain>
    </source>
</reference>
<evidence type="ECO:0000256" key="1">
    <source>
        <dbReference type="ARBA" id="ARBA00022723"/>
    </source>
</evidence>
<dbReference type="SUPFAM" id="SSF47473">
    <property type="entry name" value="EF-hand"/>
    <property type="match status" value="1"/>
</dbReference>
<dbReference type="GO" id="GO:0005509">
    <property type="term" value="F:calcium ion binding"/>
    <property type="evidence" value="ECO:0007669"/>
    <property type="project" value="InterPro"/>
</dbReference>
<dbReference type="InterPro" id="IPR018247">
    <property type="entry name" value="EF_Hand_1_Ca_BS"/>
</dbReference>
<organism evidence="6 7">
    <name type="scientific">Aphanomyces invadans</name>
    <dbReference type="NCBI Taxonomy" id="157072"/>
    <lineage>
        <taxon>Eukaryota</taxon>
        <taxon>Sar</taxon>
        <taxon>Stramenopiles</taxon>
        <taxon>Oomycota</taxon>
        <taxon>Saprolegniomycetes</taxon>
        <taxon>Saprolegniales</taxon>
        <taxon>Verrucalvaceae</taxon>
        <taxon>Aphanomyces</taxon>
    </lineage>
</organism>
<dbReference type="EMBL" id="QUSY01000002">
    <property type="protein sequence ID" value="RHY35444.1"/>
    <property type="molecule type" value="Genomic_DNA"/>
</dbReference>
<feature type="compositionally biased region" description="Basic and acidic residues" evidence="4">
    <location>
        <begin position="305"/>
        <end position="323"/>
    </location>
</feature>
<dbReference type="PROSITE" id="PS50222">
    <property type="entry name" value="EF_HAND_2"/>
    <property type="match status" value="3"/>
</dbReference>
<dbReference type="VEuPathDB" id="FungiDB:H310_00524"/>
<evidence type="ECO:0000256" key="3">
    <source>
        <dbReference type="ARBA" id="ARBA00022837"/>
    </source>
</evidence>
<dbReference type="AlphaFoldDB" id="A0A3R6WUJ3"/>
<evidence type="ECO:0000313" key="6">
    <source>
        <dbReference type="EMBL" id="RHY35444.1"/>
    </source>
</evidence>